<keyword evidence="2" id="KW-0808">Transferase</keyword>
<evidence type="ECO:0000256" key="2">
    <source>
        <dbReference type="ARBA" id="ARBA00022679"/>
    </source>
</evidence>
<organism evidence="3">
    <name type="scientific">marine metagenome</name>
    <dbReference type="NCBI Taxonomy" id="408172"/>
    <lineage>
        <taxon>unclassified sequences</taxon>
        <taxon>metagenomes</taxon>
        <taxon>ecological metagenomes</taxon>
    </lineage>
</organism>
<dbReference type="PANTHER" id="PTHR30160:SF7">
    <property type="entry name" value="ADP-HEPTOSE--LPS HEPTOSYLTRANSFERASE 2"/>
    <property type="match status" value="1"/>
</dbReference>
<evidence type="ECO:0000256" key="1">
    <source>
        <dbReference type="ARBA" id="ARBA00022676"/>
    </source>
</evidence>
<dbReference type="AlphaFoldDB" id="A0A381X202"/>
<dbReference type="Gene3D" id="3.40.50.2000">
    <property type="entry name" value="Glycogen Phosphorylase B"/>
    <property type="match status" value="2"/>
</dbReference>
<dbReference type="InterPro" id="IPR002201">
    <property type="entry name" value="Glyco_trans_9"/>
</dbReference>
<reference evidence="3" key="1">
    <citation type="submission" date="2018-05" db="EMBL/GenBank/DDBJ databases">
        <authorList>
            <person name="Lanie J.A."/>
            <person name="Ng W.-L."/>
            <person name="Kazmierczak K.M."/>
            <person name="Andrzejewski T.M."/>
            <person name="Davidsen T.M."/>
            <person name="Wayne K.J."/>
            <person name="Tettelin H."/>
            <person name="Glass J.I."/>
            <person name="Rusch D."/>
            <person name="Podicherti R."/>
            <person name="Tsui H.-C.T."/>
            <person name="Winkler M.E."/>
        </authorList>
    </citation>
    <scope>NUCLEOTIDE SEQUENCE</scope>
</reference>
<dbReference type="GO" id="GO:0005829">
    <property type="term" value="C:cytosol"/>
    <property type="evidence" value="ECO:0007669"/>
    <property type="project" value="TreeGrafter"/>
</dbReference>
<dbReference type="Pfam" id="PF01075">
    <property type="entry name" value="Glyco_transf_9"/>
    <property type="match status" value="1"/>
</dbReference>
<keyword evidence="1" id="KW-0328">Glycosyltransferase</keyword>
<accession>A0A381X202</accession>
<dbReference type="GO" id="GO:0008713">
    <property type="term" value="F:ADP-heptose-lipopolysaccharide heptosyltransferase activity"/>
    <property type="evidence" value="ECO:0007669"/>
    <property type="project" value="TreeGrafter"/>
</dbReference>
<evidence type="ECO:0000313" key="3">
    <source>
        <dbReference type="EMBL" id="SVA58578.1"/>
    </source>
</evidence>
<dbReference type="SUPFAM" id="SSF53756">
    <property type="entry name" value="UDP-Glycosyltransferase/glycogen phosphorylase"/>
    <property type="match status" value="1"/>
</dbReference>
<protein>
    <recommendedName>
        <fullName evidence="4">Glycosyltransferase family 9 protein</fullName>
    </recommendedName>
</protein>
<dbReference type="CDD" id="cd03789">
    <property type="entry name" value="GT9_LPS_heptosyltransferase"/>
    <property type="match status" value="1"/>
</dbReference>
<feature type="non-terminal residue" evidence="3">
    <location>
        <position position="1"/>
    </location>
</feature>
<dbReference type="InterPro" id="IPR051199">
    <property type="entry name" value="LPS_LOS_Heptosyltrfase"/>
</dbReference>
<proteinExistence type="predicted"/>
<name>A0A381X202_9ZZZZ</name>
<gene>
    <name evidence="3" type="ORF">METZ01_LOCUS111432</name>
</gene>
<evidence type="ECO:0008006" key="4">
    <source>
        <dbReference type="Google" id="ProtNLM"/>
    </source>
</evidence>
<dbReference type="EMBL" id="UINC01013579">
    <property type="protein sequence ID" value="SVA58578.1"/>
    <property type="molecule type" value="Genomic_DNA"/>
</dbReference>
<dbReference type="PANTHER" id="PTHR30160">
    <property type="entry name" value="TETRAACYLDISACCHARIDE 4'-KINASE-RELATED"/>
    <property type="match status" value="1"/>
</dbReference>
<dbReference type="GO" id="GO:0009244">
    <property type="term" value="P:lipopolysaccharide core region biosynthetic process"/>
    <property type="evidence" value="ECO:0007669"/>
    <property type="project" value="TreeGrafter"/>
</dbReference>
<sequence>VVARLPHLLAIWAINRIYRPAATRTSSSRLLRRVLVSGYTGLGHMVMKTVLLRQIEELYPGCEISIVSGNKYWSAQLMGEYRTLVLPERSGTLERLRFFIALRRERFDAVFLPCDAAPKFLLRGLVLAGIPIRVGHIFEGAVIPNCYVNLQVPVRMEGPRSEIDINLDLLEAVFGGDFERRYVPVLESDGEFPVGVAPGLVARSYVAVQVGAANGMPTTKRWLEPHFVALFQRLLAEHPSLHIVALGDSGDSPIVNRVCDAVESSRVHNLAGQTDLAETSVLISRARFLICHDSGLLHLGNSTGVPVIAIYGPSDVDWYTTQLPDFHLLQEPCECPKLGLFPGAFGEPEEAEAAKRCPVPKCMQRLSVDHVLATCNALLAHTIEDPSA</sequence>